<evidence type="ECO:0000313" key="2">
    <source>
        <dbReference type="Proteomes" id="UP001141253"/>
    </source>
</evidence>
<gene>
    <name evidence="1" type="ORF">OIU77_001185</name>
</gene>
<comment type="caution">
    <text evidence="1">The sequence shown here is derived from an EMBL/GenBank/DDBJ whole genome shotgun (WGS) entry which is preliminary data.</text>
</comment>
<name>A0ABQ8ZGA7_9ROSI</name>
<keyword evidence="2" id="KW-1185">Reference proteome</keyword>
<evidence type="ECO:0000313" key="1">
    <source>
        <dbReference type="EMBL" id="KAJ6287790.1"/>
    </source>
</evidence>
<proteinExistence type="predicted"/>
<organism evidence="1 2">
    <name type="scientific">Salix suchowensis</name>
    <dbReference type="NCBI Taxonomy" id="1278906"/>
    <lineage>
        <taxon>Eukaryota</taxon>
        <taxon>Viridiplantae</taxon>
        <taxon>Streptophyta</taxon>
        <taxon>Embryophyta</taxon>
        <taxon>Tracheophyta</taxon>
        <taxon>Spermatophyta</taxon>
        <taxon>Magnoliopsida</taxon>
        <taxon>eudicotyledons</taxon>
        <taxon>Gunneridae</taxon>
        <taxon>Pentapetalae</taxon>
        <taxon>rosids</taxon>
        <taxon>fabids</taxon>
        <taxon>Malpighiales</taxon>
        <taxon>Salicaceae</taxon>
        <taxon>Saliceae</taxon>
        <taxon>Salix</taxon>
    </lineage>
</organism>
<dbReference type="Proteomes" id="UP001141253">
    <property type="component" value="Unassembled WGS sequence"/>
</dbReference>
<reference evidence="1" key="2">
    <citation type="journal article" date="2023" name="Int. J. Mol. Sci.">
        <title>De Novo Assembly and Annotation of 11 Diverse Shrub Willow (Salix) Genomes Reveals Novel Gene Organization in Sex-Linked Regions.</title>
        <authorList>
            <person name="Hyden B."/>
            <person name="Feng K."/>
            <person name="Yates T.B."/>
            <person name="Jawdy S."/>
            <person name="Cereghino C."/>
            <person name="Smart L.B."/>
            <person name="Muchero W."/>
        </authorList>
    </citation>
    <scope>NUCLEOTIDE SEQUENCE</scope>
    <source>
        <tissue evidence="1">Shoot tip</tissue>
    </source>
</reference>
<reference evidence="1" key="1">
    <citation type="submission" date="2022-10" db="EMBL/GenBank/DDBJ databases">
        <authorList>
            <person name="Hyden B.L."/>
            <person name="Feng K."/>
            <person name="Yates T."/>
            <person name="Jawdy S."/>
            <person name="Smart L.B."/>
            <person name="Muchero W."/>
        </authorList>
    </citation>
    <scope>NUCLEOTIDE SEQUENCE</scope>
    <source>
        <tissue evidence="1">Shoot tip</tissue>
    </source>
</reference>
<sequence length="62" mass="7018">MFVPISGSCGSTDTLMNEWLIIQCEAIKPFITFYSIFIFEICKDDDSIRCVNGDLSILNTTF</sequence>
<accession>A0ABQ8ZGA7</accession>
<dbReference type="EMBL" id="JAPFFI010001282">
    <property type="protein sequence ID" value="KAJ6287790.1"/>
    <property type="molecule type" value="Genomic_DNA"/>
</dbReference>
<protein>
    <submittedName>
        <fullName evidence="1">Uncharacterized protein</fullName>
    </submittedName>
</protein>